<dbReference type="Proteomes" id="UP001500840">
    <property type="component" value="Unassembled WGS sequence"/>
</dbReference>
<keyword evidence="2" id="KW-1185">Reference proteome</keyword>
<dbReference type="EMBL" id="BAABGA010000120">
    <property type="protein sequence ID" value="GAA4473419.1"/>
    <property type="molecule type" value="Genomic_DNA"/>
</dbReference>
<comment type="caution">
    <text evidence="1">The sequence shown here is derived from an EMBL/GenBank/DDBJ whole genome shotgun (WGS) entry which is preliminary data.</text>
</comment>
<organism evidence="1 2">
    <name type="scientific">Novipirellula rosea</name>
    <dbReference type="NCBI Taxonomy" id="1031540"/>
    <lineage>
        <taxon>Bacteria</taxon>
        <taxon>Pseudomonadati</taxon>
        <taxon>Planctomycetota</taxon>
        <taxon>Planctomycetia</taxon>
        <taxon>Pirellulales</taxon>
        <taxon>Pirellulaceae</taxon>
        <taxon>Novipirellula</taxon>
    </lineage>
</organism>
<accession>A0ABP8NUY6</accession>
<proteinExistence type="predicted"/>
<evidence type="ECO:0000313" key="2">
    <source>
        <dbReference type="Proteomes" id="UP001500840"/>
    </source>
</evidence>
<name>A0ABP8NUY6_9BACT</name>
<evidence type="ECO:0000313" key="1">
    <source>
        <dbReference type="EMBL" id="GAA4473419.1"/>
    </source>
</evidence>
<reference evidence="2" key="1">
    <citation type="journal article" date="2019" name="Int. J. Syst. Evol. Microbiol.">
        <title>The Global Catalogue of Microorganisms (GCM) 10K type strain sequencing project: providing services to taxonomists for standard genome sequencing and annotation.</title>
        <authorList>
            <consortium name="The Broad Institute Genomics Platform"/>
            <consortium name="The Broad Institute Genome Sequencing Center for Infectious Disease"/>
            <person name="Wu L."/>
            <person name="Ma J."/>
        </authorList>
    </citation>
    <scope>NUCLEOTIDE SEQUENCE [LARGE SCALE GENOMIC DNA]</scope>
    <source>
        <strain evidence="2">JCM 17759</strain>
    </source>
</reference>
<sequence>MHPEAFRRDYDALTAVVGDDFFVRLRRSMAMLSDAEIGALENALPMTRTPRLLRRIQQTKIETAESESQFWYRAARDPLAAWLSQNAS</sequence>
<protein>
    <submittedName>
        <fullName evidence="1">Uncharacterized protein</fullName>
    </submittedName>
</protein>
<gene>
    <name evidence="1" type="ORF">GCM10023156_71360</name>
</gene>